<keyword evidence="3" id="KW-1185">Reference proteome</keyword>
<evidence type="ECO:0000313" key="3">
    <source>
        <dbReference type="Proteomes" id="UP000664293"/>
    </source>
</evidence>
<feature type="transmembrane region" description="Helical" evidence="1">
    <location>
        <begin position="94"/>
        <end position="114"/>
    </location>
</feature>
<feature type="transmembrane region" description="Helical" evidence="1">
    <location>
        <begin position="67"/>
        <end position="88"/>
    </location>
</feature>
<keyword evidence="1" id="KW-1133">Transmembrane helix</keyword>
<protein>
    <submittedName>
        <fullName evidence="2">Uncharacterized protein</fullName>
    </submittedName>
</protein>
<keyword evidence="1" id="KW-0472">Membrane</keyword>
<dbReference type="Proteomes" id="UP000664293">
    <property type="component" value="Unassembled WGS sequence"/>
</dbReference>
<feature type="transmembrane region" description="Helical" evidence="1">
    <location>
        <begin position="20"/>
        <end position="46"/>
    </location>
</feature>
<name>A0ABS3EAC2_9GAMM</name>
<comment type="caution">
    <text evidence="2">The sequence shown here is derived from an EMBL/GenBank/DDBJ whole genome shotgun (WGS) entry which is preliminary data.</text>
</comment>
<accession>A0ABS3EAC2</accession>
<reference evidence="2 3" key="1">
    <citation type="submission" date="2020-12" db="EMBL/GenBank/DDBJ databases">
        <title>Oil enriched cultivation method for isolating marine PHA-producing bacteria.</title>
        <authorList>
            <person name="Zheng W."/>
            <person name="Yu S."/>
            <person name="Huang Y."/>
        </authorList>
    </citation>
    <scope>NUCLEOTIDE SEQUENCE [LARGE SCALE GENOMIC DNA]</scope>
    <source>
        <strain evidence="2 3">SN0-2</strain>
    </source>
</reference>
<evidence type="ECO:0000313" key="2">
    <source>
        <dbReference type="EMBL" id="MBN8432259.1"/>
    </source>
</evidence>
<gene>
    <name evidence="2" type="ORF">JF535_15530</name>
</gene>
<dbReference type="RefSeq" id="WP_207003977.1">
    <property type="nucleotide sequence ID" value="NZ_JAEKJR010000003.1"/>
</dbReference>
<evidence type="ECO:0000256" key="1">
    <source>
        <dbReference type="SAM" id="Phobius"/>
    </source>
</evidence>
<keyword evidence="1" id="KW-0812">Transmembrane</keyword>
<proteinExistence type="predicted"/>
<organism evidence="2 3">
    <name type="scientific">Microbulbifer salipaludis</name>
    <dbReference type="NCBI Taxonomy" id="187980"/>
    <lineage>
        <taxon>Bacteria</taxon>
        <taxon>Pseudomonadati</taxon>
        <taxon>Pseudomonadota</taxon>
        <taxon>Gammaproteobacteria</taxon>
        <taxon>Cellvibrionales</taxon>
        <taxon>Microbulbiferaceae</taxon>
        <taxon>Microbulbifer</taxon>
    </lineage>
</organism>
<dbReference type="EMBL" id="JAEKJR010000003">
    <property type="protein sequence ID" value="MBN8432259.1"/>
    <property type="molecule type" value="Genomic_DNA"/>
</dbReference>
<sequence>MSNLPSTDGWDLFTLFKGIFSGYLFMVLGVTFIAGGGYILGIPVLLFSITTFFDRVVKALLAHVPMYRWVTCIAFLAGALAAYIAIASNVGSQLTLLLILLAGAIGTYWGYFTINLYKREKVRIFGALDA</sequence>